<dbReference type="Gene3D" id="3.90.1200.10">
    <property type="match status" value="1"/>
</dbReference>
<dbReference type="InterPro" id="IPR051678">
    <property type="entry name" value="AGP_Transferase"/>
</dbReference>
<keyword evidence="3" id="KW-1185">Reference proteome</keyword>
<protein>
    <submittedName>
        <fullName evidence="2">Fructosamine-3-kinase</fullName>
    </submittedName>
</protein>
<proteinExistence type="predicted"/>
<dbReference type="GO" id="GO:0004672">
    <property type="term" value="F:protein kinase activity"/>
    <property type="evidence" value="ECO:0007669"/>
    <property type="project" value="InterPro"/>
</dbReference>
<evidence type="ECO:0000313" key="2">
    <source>
        <dbReference type="EMBL" id="SDZ61148.1"/>
    </source>
</evidence>
<sequence length="321" mass="36996">MESLTKISVTEEMLEAMVHQAFGPDCRITEAIELGDGWYNTAFAVLLEQGKKVVLKVAPPTNVKVLRYERNIMQSEGDAIRTLRTKTTVPMPEVLFYDDSLTVIDSSYFFTDWLDGLPYNKVKEKLSEDQRADIEEQLGRFNREINGITGDSFGYFAPGSKRFDNWSSCFQAMISDLLQDAKDLDVNLPLEYEAIQYLVDRNLPFLENVHTPCLVHWDLWDGNFFVNDQCQITGIIDFERTLWADPLMEVYFGPFNDSASFCRGYGANPLQSKTAQNKKMLYNLYLHLILFIESFSRGYSDEHKHWALDLLRKNLQTVEAL</sequence>
<name>A0A1H3UFL1_9BACI</name>
<evidence type="ECO:0000259" key="1">
    <source>
        <dbReference type="PROSITE" id="PS50011"/>
    </source>
</evidence>
<dbReference type="Gene3D" id="3.30.200.20">
    <property type="entry name" value="Phosphorylase Kinase, domain 1"/>
    <property type="match status" value="1"/>
</dbReference>
<dbReference type="GO" id="GO:0005524">
    <property type="term" value="F:ATP binding"/>
    <property type="evidence" value="ECO:0007669"/>
    <property type="project" value="InterPro"/>
</dbReference>
<dbReference type="InterPro" id="IPR002575">
    <property type="entry name" value="Aminoglycoside_PTrfase"/>
</dbReference>
<dbReference type="PROSITE" id="PS50011">
    <property type="entry name" value="PROTEIN_KINASE_DOM"/>
    <property type="match status" value="1"/>
</dbReference>
<accession>A0A1H3UFL1</accession>
<keyword evidence="2" id="KW-0418">Kinase</keyword>
<evidence type="ECO:0000313" key="3">
    <source>
        <dbReference type="Proteomes" id="UP000198935"/>
    </source>
</evidence>
<dbReference type="PANTHER" id="PTHR21310">
    <property type="entry name" value="AMINOGLYCOSIDE PHOSPHOTRANSFERASE-RELATED-RELATED"/>
    <property type="match status" value="1"/>
</dbReference>
<dbReference type="Proteomes" id="UP000198935">
    <property type="component" value="Unassembled WGS sequence"/>
</dbReference>
<dbReference type="OrthoDB" id="2801014at2"/>
<dbReference type="Pfam" id="PF01636">
    <property type="entry name" value="APH"/>
    <property type="match status" value="1"/>
</dbReference>
<dbReference type="SUPFAM" id="SSF56112">
    <property type="entry name" value="Protein kinase-like (PK-like)"/>
    <property type="match status" value="1"/>
</dbReference>
<organism evidence="2 3">
    <name type="scientific">Evansella caseinilytica</name>
    <dbReference type="NCBI Taxonomy" id="1503961"/>
    <lineage>
        <taxon>Bacteria</taxon>
        <taxon>Bacillati</taxon>
        <taxon>Bacillota</taxon>
        <taxon>Bacilli</taxon>
        <taxon>Bacillales</taxon>
        <taxon>Bacillaceae</taxon>
        <taxon>Evansella</taxon>
    </lineage>
</organism>
<feature type="domain" description="Protein kinase" evidence="1">
    <location>
        <begin position="28"/>
        <end position="321"/>
    </location>
</feature>
<dbReference type="InterPro" id="IPR011009">
    <property type="entry name" value="Kinase-like_dom_sf"/>
</dbReference>
<dbReference type="PANTHER" id="PTHR21310:SF15">
    <property type="entry name" value="AMINOGLYCOSIDE PHOSPHOTRANSFERASE DOMAIN-CONTAINING PROTEIN"/>
    <property type="match status" value="1"/>
</dbReference>
<dbReference type="AlphaFoldDB" id="A0A1H3UFL1"/>
<dbReference type="STRING" id="1503961.SAMN05421736_12110"/>
<dbReference type="EMBL" id="FNPI01000021">
    <property type="protein sequence ID" value="SDZ61148.1"/>
    <property type="molecule type" value="Genomic_DNA"/>
</dbReference>
<gene>
    <name evidence="2" type="ORF">SAMN05421736_12110</name>
</gene>
<keyword evidence="2" id="KW-0808">Transferase</keyword>
<dbReference type="InterPro" id="IPR000719">
    <property type="entry name" value="Prot_kinase_dom"/>
</dbReference>
<reference evidence="3" key="1">
    <citation type="submission" date="2016-10" db="EMBL/GenBank/DDBJ databases">
        <authorList>
            <person name="Varghese N."/>
            <person name="Submissions S."/>
        </authorList>
    </citation>
    <scope>NUCLEOTIDE SEQUENCE [LARGE SCALE GENOMIC DNA]</scope>
    <source>
        <strain evidence="3">SP</strain>
    </source>
</reference>